<protein>
    <submittedName>
        <fullName evidence="1">Uncharacterized protein</fullName>
    </submittedName>
</protein>
<reference evidence="1" key="2">
    <citation type="submission" date="2015-06" db="UniProtKB">
        <authorList>
            <consortium name="EnsemblPlants"/>
        </authorList>
    </citation>
    <scope>IDENTIFICATION</scope>
    <source>
        <strain evidence="1">DM1-3 516 R44</strain>
    </source>
</reference>
<dbReference type="Gramene" id="PGSC0003DMT400097629">
    <property type="protein sequence ID" value="PGSC0003DMT400097629"/>
    <property type="gene ID" value="PGSC0003DMG400047200"/>
</dbReference>
<dbReference type="PaxDb" id="4113-PGSC0003DMT400097629"/>
<evidence type="ECO:0000313" key="2">
    <source>
        <dbReference type="Proteomes" id="UP000011115"/>
    </source>
</evidence>
<sequence>MFTDHSTNRGTLHGPLHVPSSLTQKVLWLPEERTQTNIPPPLLLNQKVITISSLVIPRCEDFFNNGIVTNSCSFKKRSIMPETRVVVDDIKAFPNIYRIFQFHQFDWMNNASGEYSSHLAREFYESYATTLMNFTAETETTKWGKKDLASTWGPLNSIMVRGKWIDISEATINKMMHGLEYTAPDSIGLFKTSCGHQ</sequence>
<dbReference type="Proteomes" id="UP000011115">
    <property type="component" value="Unassembled WGS sequence"/>
</dbReference>
<evidence type="ECO:0000313" key="1">
    <source>
        <dbReference type="EnsemblPlants" id="PGSC0003DMT400097629"/>
    </source>
</evidence>
<dbReference type="AlphaFoldDB" id="M1E122"/>
<dbReference type="EnsemblPlants" id="PGSC0003DMT400097629">
    <property type="protein sequence ID" value="PGSC0003DMT400097629"/>
    <property type="gene ID" value="PGSC0003DMG400047200"/>
</dbReference>
<organism evidence="1 2">
    <name type="scientific">Solanum tuberosum</name>
    <name type="common">Potato</name>
    <dbReference type="NCBI Taxonomy" id="4113"/>
    <lineage>
        <taxon>Eukaryota</taxon>
        <taxon>Viridiplantae</taxon>
        <taxon>Streptophyta</taxon>
        <taxon>Embryophyta</taxon>
        <taxon>Tracheophyta</taxon>
        <taxon>Spermatophyta</taxon>
        <taxon>Magnoliopsida</taxon>
        <taxon>eudicotyledons</taxon>
        <taxon>Gunneridae</taxon>
        <taxon>Pentapetalae</taxon>
        <taxon>asterids</taxon>
        <taxon>lamiids</taxon>
        <taxon>Solanales</taxon>
        <taxon>Solanaceae</taxon>
        <taxon>Solanoideae</taxon>
        <taxon>Solaneae</taxon>
        <taxon>Solanum</taxon>
    </lineage>
</organism>
<proteinExistence type="predicted"/>
<name>M1E122_SOLTU</name>
<keyword evidence="2" id="KW-1185">Reference proteome</keyword>
<dbReference type="HOGENOM" id="CLU_1386332_0_0_1"/>
<reference evidence="2" key="1">
    <citation type="journal article" date="2011" name="Nature">
        <title>Genome sequence and analysis of the tuber crop potato.</title>
        <authorList>
            <consortium name="The Potato Genome Sequencing Consortium"/>
        </authorList>
    </citation>
    <scope>NUCLEOTIDE SEQUENCE [LARGE SCALE GENOMIC DNA]</scope>
    <source>
        <strain evidence="2">cv. DM1-3 516 R44</strain>
    </source>
</reference>
<dbReference type="InParanoid" id="M1E122"/>
<accession>M1E122</accession>